<reference evidence="6" key="1">
    <citation type="submission" date="2015-11" db="EMBL/GenBank/DDBJ databases">
        <title>De novo transcriptome assembly of four potential Pierce s Disease insect vectors from Arizona vineyards.</title>
        <authorList>
            <person name="Tassone E.E."/>
        </authorList>
    </citation>
    <scope>NUCLEOTIDE SEQUENCE</scope>
</reference>
<gene>
    <name evidence="6" type="ORF">g.11303</name>
</gene>
<dbReference type="GO" id="GO:0001669">
    <property type="term" value="C:acrosomal vesicle"/>
    <property type="evidence" value="ECO:0007669"/>
    <property type="project" value="UniProtKB-SubCell"/>
</dbReference>
<dbReference type="Pfam" id="PF02493">
    <property type="entry name" value="MORN"/>
    <property type="match status" value="2"/>
</dbReference>
<protein>
    <recommendedName>
        <fullName evidence="4">MORN repeat-containing protein 3</fullName>
    </recommendedName>
</protein>
<organism evidence="6">
    <name type="scientific">Homalodisca liturata</name>
    <dbReference type="NCBI Taxonomy" id="320908"/>
    <lineage>
        <taxon>Eukaryota</taxon>
        <taxon>Metazoa</taxon>
        <taxon>Ecdysozoa</taxon>
        <taxon>Arthropoda</taxon>
        <taxon>Hexapoda</taxon>
        <taxon>Insecta</taxon>
        <taxon>Pterygota</taxon>
        <taxon>Neoptera</taxon>
        <taxon>Paraneoptera</taxon>
        <taxon>Hemiptera</taxon>
        <taxon>Auchenorrhyncha</taxon>
        <taxon>Membracoidea</taxon>
        <taxon>Cicadellidae</taxon>
        <taxon>Cicadellinae</taxon>
        <taxon>Proconiini</taxon>
        <taxon>Homalodisca</taxon>
    </lineage>
</organism>
<proteinExistence type="predicted"/>
<dbReference type="InterPro" id="IPR052472">
    <property type="entry name" value="MORN3"/>
</dbReference>
<dbReference type="SMART" id="SM00698">
    <property type="entry name" value="MORN"/>
    <property type="match status" value="2"/>
</dbReference>
<dbReference type="InterPro" id="IPR003409">
    <property type="entry name" value="MORN"/>
</dbReference>
<evidence type="ECO:0000256" key="2">
    <source>
        <dbReference type="ARBA" id="ARBA00022737"/>
    </source>
</evidence>
<name>A0A1B6JV03_9HEMI</name>
<comment type="subcellular location">
    <subcellularLocation>
        <location evidence="1">Cytoplasmic vesicle</location>
        <location evidence="1">Secretory vesicle</location>
        <location evidence="1">Acrosome</location>
    </subcellularLocation>
</comment>
<keyword evidence="2" id="KW-0677">Repeat</keyword>
<evidence type="ECO:0000256" key="3">
    <source>
        <dbReference type="ARBA" id="ARBA00023329"/>
    </source>
</evidence>
<evidence type="ECO:0000256" key="5">
    <source>
        <dbReference type="ARBA" id="ARBA00045851"/>
    </source>
</evidence>
<dbReference type="SUPFAM" id="SSF82185">
    <property type="entry name" value="Histone H3 K4-specific methyltransferase SET7/9 N-terminal domain"/>
    <property type="match status" value="1"/>
</dbReference>
<dbReference type="EMBL" id="GECU01004676">
    <property type="protein sequence ID" value="JAT03031.1"/>
    <property type="molecule type" value="Transcribed_RNA"/>
</dbReference>
<evidence type="ECO:0000256" key="4">
    <source>
        <dbReference type="ARBA" id="ARBA00039854"/>
    </source>
</evidence>
<comment type="function">
    <text evidence="5">Assembles a suppression complex (suppresome) by tethering SIRT1 and MDM2 to regulate composite modifications of p53/TP53. Confers both deacetylation-mediated functional inactivation, by SIRT1, and ubiquitination-dependent degradation, by MDM2, of p53/TP53, promoting a proliferative and cell survival behaviors. May play a role in the regulation of spermatogenesis.</text>
</comment>
<dbReference type="Gene3D" id="2.20.110.10">
    <property type="entry name" value="Histone H3 K4-specific methyltransferase SET7/9 N-terminal domain"/>
    <property type="match status" value="1"/>
</dbReference>
<accession>A0A1B6JV03</accession>
<sequence length="146" mass="17070">MWYADGSFYDGFWVDDMKDGLGLYVASNGNRYEGYWRADRKHGYGEYYHLDSGQMQYGLWNQGIAVCTNMRDIMFRQASQQPTPYPIPEVELLDPELVYETEYNRIATEQVEPEPEVVEVFSVSPGPSLSPWFYVDCCDRVFPPRY</sequence>
<dbReference type="AlphaFoldDB" id="A0A1B6JV03"/>
<dbReference type="PANTHER" id="PTHR46511:SF1">
    <property type="entry name" value="MORN REPEAT-CONTAINING PROTEIN 3"/>
    <property type="match status" value="1"/>
</dbReference>
<evidence type="ECO:0000256" key="1">
    <source>
        <dbReference type="ARBA" id="ARBA00004218"/>
    </source>
</evidence>
<evidence type="ECO:0000313" key="6">
    <source>
        <dbReference type="EMBL" id="JAT03031.1"/>
    </source>
</evidence>
<keyword evidence="3" id="KW-0968">Cytoplasmic vesicle</keyword>
<dbReference type="PANTHER" id="PTHR46511">
    <property type="entry name" value="MORN REPEAT-CONTAINING PROTEIN 3"/>
    <property type="match status" value="1"/>
</dbReference>